<evidence type="ECO:0000256" key="1">
    <source>
        <dbReference type="ARBA" id="ARBA00004141"/>
    </source>
</evidence>
<reference evidence="6" key="1">
    <citation type="submission" date="2023-05" db="EMBL/GenBank/DDBJ databases">
        <title>High-quality long-read genome of Scophthalmus maximus.</title>
        <authorList>
            <person name="Lien S."/>
            <person name="Martinez P."/>
        </authorList>
    </citation>
    <scope>NUCLEOTIDE SEQUENCE [LARGE SCALE GENOMIC DNA]</scope>
</reference>
<evidence type="ECO:0000313" key="7">
    <source>
        <dbReference type="Proteomes" id="UP000694558"/>
    </source>
</evidence>
<evidence type="ECO:0000256" key="4">
    <source>
        <dbReference type="ARBA" id="ARBA00023136"/>
    </source>
</evidence>
<keyword evidence="3 5" id="KW-1133">Transmembrane helix</keyword>
<accession>A0A8D2ZSP0</accession>
<feature type="transmembrane region" description="Helical" evidence="5">
    <location>
        <begin position="153"/>
        <end position="172"/>
    </location>
</feature>
<dbReference type="AlphaFoldDB" id="A0A8D2ZSP0"/>
<reference evidence="6" key="2">
    <citation type="submission" date="2025-08" db="UniProtKB">
        <authorList>
            <consortium name="Ensembl"/>
        </authorList>
    </citation>
    <scope>IDENTIFICATION</scope>
</reference>
<name>A0A8D2ZSP0_SCOMX</name>
<feature type="transmembrane region" description="Helical" evidence="5">
    <location>
        <begin position="80"/>
        <end position="102"/>
    </location>
</feature>
<dbReference type="Proteomes" id="UP000694558">
    <property type="component" value="Chromosome 10"/>
</dbReference>
<dbReference type="Ensembl" id="ENSSMAT00000007042.2">
    <property type="protein sequence ID" value="ENSSMAP00000006957.2"/>
    <property type="gene ID" value="ENSSMAG00000004296.2"/>
</dbReference>
<dbReference type="Pfam" id="PF04103">
    <property type="entry name" value="CD20"/>
    <property type="match status" value="1"/>
</dbReference>
<keyword evidence="4 5" id="KW-0472">Membrane</keyword>
<keyword evidence="2 5" id="KW-0812">Transmembrane</keyword>
<evidence type="ECO:0000256" key="3">
    <source>
        <dbReference type="ARBA" id="ARBA00022989"/>
    </source>
</evidence>
<dbReference type="GeneTree" id="ENSGT00690000103052"/>
<dbReference type="InterPro" id="IPR038874">
    <property type="entry name" value="TMEM253"/>
</dbReference>
<dbReference type="PANTHER" id="PTHR37359">
    <property type="entry name" value="TRANSMEMBRANE PROTEIN 253"/>
    <property type="match status" value="1"/>
</dbReference>
<dbReference type="InterPro" id="IPR007237">
    <property type="entry name" value="CD20-like"/>
</dbReference>
<dbReference type="PANTHER" id="PTHR37359:SF1">
    <property type="entry name" value="TRANSMEMBRANE PROTEIN 253"/>
    <property type="match status" value="1"/>
</dbReference>
<feature type="transmembrane region" description="Helical" evidence="5">
    <location>
        <begin position="12"/>
        <end position="28"/>
    </location>
</feature>
<sequence length="202" mass="22740">MWIKACHSNIWVWLFSSAVILLVGSLLAQQMMQNMFQEGLYHVFFKETPAACPPAEATDHEELDNVRIHRWFGTVVNTRLLVAGVVQVLSALVCTLATVTHACVSYNCSVSMTTPVWSSLCYVAAGFLAIEVQRRANRLKVNRAGSYVAKGTSVAFSVLCFLSSVYILLLSWRGLRRYSAPNTQAYNRLTQVNKYNRMEYTE</sequence>
<evidence type="ECO:0000313" key="6">
    <source>
        <dbReference type="Ensembl" id="ENSSMAP00000006957.2"/>
    </source>
</evidence>
<comment type="subcellular location">
    <subcellularLocation>
        <location evidence="1">Membrane</location>
        <topology evidence="1">Multi-pass membrane protein</topology>
    </subcellularLocation>
</comment>
<proteinExistence type="predicted"/>
<feature type="transmembrane region" description="Helical" evidence="5">
    <location>
        <begin position="114"/>
        <end position="132"/>
    </location>
</feature>
<organism evidence="6 7">
    <name type="scientific">Scophthalmus maximus</name>
    <name type="common">Turbot</name>
    <name type="synonym">Psetta maxima</name>
    <dbReference type="NCBI Taxonomy" id="52904"/>
    <lineage>
        <taxon>Eukaryota</taxon>
        <taxon>Metazoa</taxon>
        <taxon>Chordata</taxon>
        <taxon>Craniata</taxon>
        <taxon>Vertebrata</taxon>
        <taxon>Euteleostomi</taxon>
        <taxon>Actinopterygii</taxon>
        <taxon>Neopterygii</taxon>
        <taxon>Teleostei</taxon>
        <taxon>Neoteleostei</taxon>
        <taxon>Acanthomorphata</taxon>
        <taxon>Carangaria</taxon>
        <taxon>Pleuronectiformes</taxon>
        <taxon>Pleuronectoidei</taxon>
        <taxon>Scophthalmidae</taxon>
        <taxon>Scophthalmus</taxon>
    </lineage>
</organism>
<dbReference type="GO" id="GO:0016020">
    <property type="term" value="C:membrane"/>
    <property type="evidence" value="ECO:0007669"/>
    <property type="project" value="UniProtKB-SubCell"/>
</dbReference>
<protein>
    <submittedName>
        <fullName evidence="6">Si:dkey-30c15.13</fullName>
    </submittedName>
</protein>
<evidence type="ECO:0000256" key="2">
    <source>
        <dbReference type="ARBA" id="ARBA00022692"/>
    </source>
</evidence>
<evidence type="ECO:0000256" key="5">
    <source>
        <dbReference type="SAM" id="Phobius"/>
    </source>
</evidence>